<keyword evidence="3" id="KW-1185">Reference proteome</keyword>
<feature type="transmembrane region" description="Helical" evidence="1">
    <location>
        <begin position="123"/>
        <end position="148"/>
    </location>
</feature>
<protein>
    <recommendedName>
        <fullName evidence="4">Integral membrane protein</fullName>
    </recommendedName>
</protein>
<proteinExistence type="predicted"/>
<dbReference type="GeneID" id="19211514"/>
<dbReference type="PANTHER" id="PTHR40465:SF1">
    <property type="entry name" value="DUF6534 DOMAIN-CONTAINING PROTEIN"/>
    <property type="match status" value="1"/>
</dbReference>
<evidence type="ECO:0008006" key="4">
    <source>
        <dbReference type="Google" id="ProtNLM"/>
    </source>
</evidence>
<gene>
    <name evidence="2" type="ORF">CONPUDRAFT_92240</name>
</gene>
<dbReference type="AlphaFoldDB" id="A0A5M3MF95"/>
<accession>A0A5M3MF95</accession>
<feature type="transmembrane region" description="Helical" evidence="1">
    <location>
        <begin position="93"/>
        <end position="114"/>
    </location>
</feature>
<dbReference type="EMBL" id="JH711583">
    <property type="protein sequence ID" value="EIW77939.1"/>
    <property type="molecule type" value="Genomic_DNA"/>
</dbReference>
<keyword evidence="1" id="KW-0812">Transmembrane</keyword>
<dbReference type="Proteomes" id="UP000053558">
    <property type="component" value="Unassembled WGS sequence"/>
</dbReference>
<dbReference type="PANTHER" id="PTHR40465">
    <property type="entry name" value="CHROMOSOME 1, WHOLE GENOME SHOTGUN SEQUENCE"/>
    <property type="match status" value="1"/>
</dbReference>
<evidence type="ECO:0000256" key="1">
    <source>
        <dbReference type="SAM" id="Phobius"/>
    </source>
</evidence>
<reference evidence="3" key="1">
    <citation type="journal article" date="2012" name="Science">
        <title>The Paleozoic origin of enzymatic lignin decomposition reconstructed from 31 fungal genomes.</title>
        <authorList>
            <person name="Floudas D."/>
            <person name="Binder M."/>
            <person name="Riley R."/>
            <person name="Barry K."/>
            <person name="Blanchette R.A."/>
            <person name="Henrissat B."/>
            <person name="Martinez A.T."/>
            <person name="Otillar R."/>
            <person name="Spatafora J.W."/>
            <person name="Yadav J.S."/>
            <person name="Aerts A."/>
            <person name="Benoit I."/>
            <person name="Boyd A."/>
            <person name="Carlson A."/>
            <person name="Copeland A."/>
            <person name="Coutinho P.M."/>
            <person name="de Vries R.P."/>
            <person name="Ferreira P."/>
            <person name="Findley K."/>
            <person name="Foster B."/>
            <person name="Gaskell J."/>
            <person name="Glotzer D."/>
            <person name="Gorecki P."/>
            <person name="Heitman J."/>
            <person name="Hesse C."/>
            <person name="Hori C."/>
            <person name="Igarashi K."/>
            <person name="Jurgens J.A."/>
            <person name="Kallen N."/>
            <person name="Kersten P."/>
            <person name="Kohler A."/>
            <person name="Kuees U."/>
            <person name="Kumar T.K.A."/>
            <person name="Kuo A."/>
            <person name="LaButti K."/>
            <person name="Larrondo L.F."/>
            <person name="Lindquist E."/>
            <person name="Ling A."/>
            <person name="Lombard V."/>
            <person name="Lucas S."/>
            <person name="Lundell T."/>
            <person name="Martin R."/>
            <person name="McLaughlin D.J."/>
            <person name="Morgenstern I."/>
            <person name="Morin E."/>
            <person name="Murat C."/>
            <person name="Nagy L.G."/>
            <person name="Nolan M."/>
            <person name="Ohm R.A."/>
            <person name="Patyshakuliyeva A."/>
            <person name="Rokas A."/>
            <person name="Ruiz-Duenas F.J."/>
            <person name="Sabat G."/>
            <person name="Salamov A."/>
            <person name="Samejima M."/>
            <person name="Schmutz J."/>
            <person name="Slot J.C."/>
            <person name="St John F."/>
            <person name="Stenlid J."/>
            <person name="Sun H."/>
            <person name="Sun S."/>
            <person name="Syed K."/>
            <person name="Tsang A."/>
            <person name="Wiebenga A."/>
            <person name="Young D."/>
            <person name="Pisabarro A."/>
            <person name="Eastwood D.C."/>
            <person name="Martin F."/>
            <person name="Cullen D."/>
            <person name="Grigoriev I.V."/>
            <person name="Hibbett D.S."/>
        </authorList>
    </citation>
    <scope>NUCLEOTIDE SEQUENCE [LARGE SCALE GENOMIC DNA]</scope>
    <source>
        <strain evidence="3">RWD-64-598 SS2</strain>
    </source>
</reference>
<evidence type="ECO:0000313" key="2">
    <source>
        <dbReference type="EMBL" id="EIW77939.1"/>
    </source>
</evidence>
<feature type="transmembrane region" description="Helical" evidence="1">
    <location>
        <begin position="160"/>
        <end position="184"/>
    </location>
</feature>
<dbReference type="OrthoDB" id="2868589at2759"/>
<keyword evidence="1" id="KW-1133">Transmembrane helix</keyword>
<sequence length="216" mass="24041">MPISDATDVSYLIGPVEIGTLVSAILLGCAILQGYFYHCNCQNDSCKRKAFVSHLFSLLADFLHFVFCSAMLWRLTISAFGNLQQVKAFPTSALSGTATMTAVMNILTQSYYALRLWKLSTRFILPFMVAISTIISTIVTLCCAGQIVVHGAGWLDSHRWLIILGLSSEIWGSVLITAGTAWFLHKSKSWALRNTVRKIDKLIVWTIEIGLPPRYF</sequence>
<name>A0A5M3MF95_CONPW</name>
<comment type="caution">
    <text evidence="2">The sequence shown here is derived from an EMBL/GenBank/DDBJ whole genome shotgun (WGS) entry which is preliminary data.</text>
</comment>
<evidence type="ECO:0000313" key="3">
    <source>
        <dbReference type="Proteomes" id="UP000053558"/>
    </source>
</evidence>
<keyword evidence="1" id="KW-0472">Membrane</keyword>
<organism evidence="2 3">
    <name type="scientific">Coniophora puteana (strain RWD-64-598)</name>
    <name type="common">Brown rot fungus</name>
    <dbReference type="NCBI Taxonomy" id="741705"/>
    <lineage>
        <taxon>Eukaryota</taxon>
        <taxon>Fungi</taxon>
        <taxon>Dikarya</taxon>
        <taxon>Basidiomycota</taxon>
        <taxon>Agaricomycotina</taxon>
        <taxon>Agaricomycetes</taxon>
        <taxon>Agaricomycetidae</taxon>
        <taxon>Boletales</taxon>
        <taxon>Coniophorineae</taxon>
        <taxon>Coniophoraceae</taxon>
        <taxon>Coniophora</taxon>
    </lineage>
</organism>
<dbReference type="RefSeq" id="XP_007772236.1">
    <property type="nucleotide sequence ID" value="XM_007774046.1"/>
</dbReference>
<feature type="transmembrane region" description="Helical" evidence="1">
    <location>
        <begin position="50"/>
        <end position="73"/>
    </location>
</feature>
<feature type="transmembrane region" description="Helical" evidence="1">
    <location>
        <begin position="18"/>
        <end position="38"/>
    </location>
</feature>
<dbReference type="KEGG" id="cput:CONPUDRAFT_92240"/>